<dbReference type="AlphaFoldDB" id="A0A7J9MGW4"/>
<keyword evidence="2" id="KW-1185">Reference proteome</keyword>
<dbReference type="EMBL" id="JABFAF010000011">
    <property type="protein sequence ID" value="MBA0870333.1"/>
    <property type="molecule type" value="Genomic_DNA"/>
</dbReference>
<sequence length="26" mass="3048">MGSLLCLIKDIDGQQFRPLILMWSRL</sequence>
<reference evidence="1 2" key="1">
    <citation type="journal article" date="2019" name="Genome Biol. Evol.">
        <title>Insights into the evolution of the New World diploid cottons (Gossypium, subgenus Houzingenia) based on genome sequencing.</title>
        <authorList>
            <person name="Grover C.E."/>
            <person name="Arick M.A. 2nd"/>
            <person name="Thrash A."/>
            <person name="Conover J.L."/>
            <person name="Sanders W.S."/>
            <person name="Peterson D.G."/>
            <person name="Frelichowski J.E."/>
            <person name="Scheffler J.A."/>
            <person name="Scheffler B.E."/>
            <person name="Wendel J.F."/>
        </authorList>
    </citation>
    <scope>NUCLEOTIDE SEQUENCE [LARGE SCALE GENOMIC DNA]</scope>
    <source>
        <strain evidence="1">1</strain>
        <tissue evidence="1">Leaf</tissue>
    </source>
</reference>
<proteinExistence type="predicted"/>
<gene>
    <name evidence="1" type="ORF">Goshw_011011</name>
</gene>
<protein>
    <submittedName>
        <fullName evidence="1">Uncharacterized protein</fullName>
    </submittedName>
</protein>
<comment type="caution">
    <text evidence="1">The sequence shown here is derived from an EMBL/GenBank/DDBJ whole genome shotgun (WGS) entry which is preliminary data.</text>
</comment>
<evidence type="ECO:0000313" key="2">
    <source>
        <dbReference type="Proteomes" id="UP000593576"/>
    </source>
</evidence>
<accession>A0A7J9MGW4</accession>
<dbReference type="Proteomes" id="UP000593576">
    <property type="component" value="Unassembled WGS sequence"/>
</dbReference>
<evidence type="ECO:0000313" key="1">
    <source>
        <dbReference type="EMBL" id="MBA0870333.1"/>
    </source>
</evidence>
<name>A0A7J9MGW4_GOSSC</name>
<organism evidence="1 2">
    <name type="scientific">Gossypium schwendimanii</name>
    <name type="common">Cotton</name>
    <dbReference type="NCBI Taxonomy" id="34291"/>
    <lineage>
        <taxon>Eukaryota</taxon>
        <taxon>Viridiplantae</taxon>
        <taxon>Streptophyta</taxon>
        <taxon>Embryophyta</taxon>
        <taxon>Tracheophyta</taxon>
        <taxon>Spermatophyta</taxon>
        <taxon>Magnoliopsida</taxon>
        <taxon>eudicotyledons</taxon>
        <taxon>Gunneridae</taxon>
        <taxon>Pentapetalae</taxon>
        <taxon>rosids</taxon>
        <taxon>malvids</taxon>
        <taxon>Malvales</taxon>
        <taxon>Malvaceae</taxon>
        <taxon>Malvoideae</taxon>
        <taxon>Gossypium</taxon>
    </lineage>
</organism>